<organism evidence="3">
    <name type="scientific">Haemonchus placei</name>
    <name type="common">Barber's pole worm</name>
    <dbReference type="NCBI Taxonomy" id="6290"/>
    <lineage>
        <taxon>Eukaryota</taxon>
        <taxon>Metazoa</taxon>
        <taxon>Ecdysozoa</taxon>
        <taxon>Nematoda</taxon>
        <taxon>Chromadorea</taxon>
        <taxon>Rhabditida</taxon>
        <taxon>Rhabditina</taxon>
        <taxon>Rhabditomorpha</taxon>
        <taxon>Strongyloidea</taxon>
        <taxon>Trichostrongylidae</taxon>
        <taxon>Haemonchus</taxon>
    </lineage>
</organism>
<evidence type="ECO:0000313" key="2">
    <source>
        <dbReference type="Proteomes" id="UP000268014"/>
    </source>
</evidence>
<gene>
    <name evidence="1" type="ORF">HPLM_LOCUS21521</name>
</gene>
<name>A0A0N4XAY7_HAEPC</name>
<dbReference type="Proteomes" id="UP000268014">
    <property type="component" value="Unassembled WGS sequence"/>
</dbReference>
<evidence type="ECO:0000313" key="1">
    <source>
        <dbReference type="EMBL" id="VDO90453.1"/>
    </source>
</evidence>
<proteinExistence type="predicted"/>
<dbReference type="AlphaFoldDB" id="A0A0N4XAY7"/>
<accession>A0A0N4XAY7</accession>
<dbReference type="EMBL" id="UZAF01023573">
    <property type="protein sequence ID" value="VDO90453.1"/>
    <property type="molecule type" value="Genomic_DNA"/>
</dbReference>
<dbReference type="WBParaSite" id="HPLM_0002153201-mRNA-1">
    <property type="protein sequence ID" value="HPLM_0002153201-mRNA-1"/>
    <property type="gene ID" value="HPLM_0002153201"/>
</dbReference>
<sequence>MELLASIIPHFHDQVLPMVPFPGLPVLDFLWPQEFPVHFSELPALDFLYPQEFLVHSFSRKNSFVRFMTVQEQHLTKINFQLRNRPLESSSSNLLHPRFCSETRGLEIFSGTAQFLRFLVFVCCSPALRSRRGGFLWRDGNARVGTTQFTTMAMLFDSLILLHS</sequence>
<protein>
    <submittedName>
        <fullName evidence="3">UDENN domain-containing protein</fullName>
    </submittedName>
</protein>
<evidence type="ECO:0000313" key="3">
    <source>
        <dbReference type="WBParaSite" id="HPLM_0002153201-mRNA-1"/>
    </source>
</evidence>
<keyword evidence="2" id="KW-1185">Reference proteome</keyword>
<reference evidence="3" key="1">
    <citation type="submission" date="2017-02" db="UniProtKB">
        <authorList>
            <consortium name="WormBaseParasite"/>
        </authorList>
    </citation>
    <scope>IDENTIFICATION</scope>
</reference>
<reference evidence="1 2" key="2">
    <citation type="submission" date="2018-11" db="EMBL/GenBank/DDBJ databases">
        <authorList>
            <consortium name="Pathogen Informatics"/>
        </authorList>
    </citation>
    <scope>NUCLEOTIDE SEQUENCE [LARGE SCALE GENOMIC DNA]</scope>
    <source>
        <strain evidence="1 2">MHpl1</strain>
    </source>
</reference>